<dbReference type="OrthoDB" id="9808471at2"/>
<feature type="domain" description="Cytochrome c" evidence="12">
    <location>
        <begin position="46"/>
        <end position="225"/>
    </location>
</feature>
<dbReference type="Gene3D" id="1.10.760.10">
    <property type="entry name" value="Cytochrome c-like domain"/>
    <property type="match status" value="1"/>
</dbReference>
<dbReference type="PROSITE" id="PS51007">
    <property type="entry name" value="CYTC"/>
    <property type="match status" value="1"/>
</dbReference>
<organism evidence="13 14">
    <name type="scientific">Aliiroseovarius sediminilitoris</name>
    <dbReference type="NCBI Taxonomy" id="1173584"/>
    <lineage>
        <taxon>Bacteria</taxon>
        <taxon>Pseudomonadati</taxon>
        <taxon>Pseudomonadota</taxon>
        <taxon>Alphaproteobacteria</taxon>
        <taxon>Rhodobacterales</taxon>
        <taxon>Paracoccaceae</taxon>
        <taxon>Aliiroseovarius</taxon>
    </lineage>
</organism>
<name>A0A1I0MZW4_9RHOB</name>
<dbReference type="Proteomes" id="UP000199650">
    <property type="component" value="Unassembled WGS sequence"/>
</dbReference>
<evidence type="ECO:0000256" key="2">
    <source>
        <dbReference type="ARBA" id="ARBA00016165"/>
    </source>
</evidence>
<sequence length="265" mass="28738">MIKKLAASAVVALALSTGGALAAEGESYIEDFAFSFEGPFGKYDQEQLRRGLKVYTEVCSACHGLKYVPLRTLADPGGPNYTEDEVRAYAAENFTIYDEELEDDRPRIPADFFPAVSGEGMGPDLSLMAKARAGFHGPAGTGLNQLFRGQGGAEYIASFLLGFNGEEEEVAGSILYGNTAFEGGWVSMPPQLEDGLIDYDDGHANTARDMAKDVSAFLMWTAEPKMMGRKQTGFVAVLLLVLLTSLLYLTNKKLWAPHKGKQLDL</sequence>
<evidence type="ECO:0000313" key="14">
    <source>
        <dbReference type="Proteomes" id="UP000199650"/>
    </source>
</evidence>
<keyword evidence="14" id="KW-1185">Reference proteome</keyword>
<dbReference type="InterPro" id="IPR002326">
    <property type="entry name" value="Cyt_c1"/>
</dbReference>
<dbReference type="PANTHER" id="PTHR10266">
    <property type="entry name" value="CYTOCHROME C1"/>
    <property type="match status" value="1"/>
</dbReference>
<evidence type="ECO:0000256" key="6">
    <source>
        <dbReference type="ARBA" id="ARBA00022989"/>
    </source>
</evidence>
<dbReference type="GO" id="GO:0009055">
    <property type="term" value="F:electron transfer activity"/>
    <property type="evidence" value="ECO:0007669"/>
    <property type="project" value="InterPro"/>
</dbReference>
<feature type="binding site" description="covalent" evidence="9">
    <location>
        <position position="63"/>
    </location>
    <ligand>
        <name>heme c</name>
        <dbReference type="ChEBI" id="CHEBI:61717"/>
    </ligand>
</feature>
<evidence type="ECO:0000256" key="1">
    <source>
        <dbReference type="ARBA" id="ARBA00004370"/>
    </source>
</evidence>
<proteinExistence type="predicted"/>
<keyword evidence="7 9" id="KW-0408">Iron</keyword>
<evidence type="ECO:0000256" key="11">
    <source>
        <dbReference type="SAM" id="SignalP"/>
    </source>
</evidence>
<dbReference type="GO" id="GO:0046872">
    <property type="term" value="F:metal ion binding"/>
    <property type="evidence" value="ECO:0007669"/>
    <property type="project" value="UniProtKB-KW"/>
</dbReference>
<dbReference type="RefSeq" id="WP_091427919.1">
    <property type="nucleotide sequence ID" value="NZ_FOJB01000001.1"/>
</dbReference>
<dbReference type="AlphaFoldDB" id="A0A1I0MZW4"/>
<dbReference type="SUPFAM" id="SSF46626">
    <property type="entry name" value="Cytochrome c"/>
    <property type="match status" value="1"/>
</dbReference>
<evidence type="ECO:0000256" key="10">
    <source>
        <dbReference type="SAM" id="Phobius"/>
    </source>
</evidence>
<keyword evidence="6 10" id="KW-1133">Transmembrane helix</keyword>
<feature type="binding site" description="covalent" evidence="9">
    <location>
        <position position="62"/>
    </location>
    <ligand>
        <name>heme c</name>
        <dbReference type="ChEBI" id="CHEBI:61717"/>
    </ligand>
</feature>
<dbReference type="Gene3D" id="1.20.5.100">
    <property type="entry name" value="Cytochrome c1, transmembrane anchor, C-terminal"/>
    <property type="match status" value="1"/>
</dbReference>
<evidence type="ECO:0000256" key="9">
    <source>
        <dbReference type="PIRSR" id="PIRSR602326-1"/>
    </source>
</evidence>
<evidence type="ECO:0000256" key="5">
    <source>
        <dbReference type="ARBA" id="ARBA00022723"/>
    </source>
</evidence>
<feature type="signal peptide" evidence="11">
    <location>
        <begin position="1"/>
        <end position="22"/>
    </location>
</feature>
<evidence type="ECO:0000313" key="13">
    <source>
        <dbReference type="EMBL" id="SEV94031.1"/>
    </source>
</evidence>
<evidence type="ECO:0000256" key="7">
    <source>
        <dbReference type="ARBA" id="ARBA00023004"/>
    </source>
</evidence>
<keyword evidence="3 9" id="KW-0349">Heme</keyword>
<feature type="binding site" description="covalent" evidence="9">
    <location>
        <position position="188"/>
    </location>
    <ligand>
        <name>heme c</name>
        <dbReference type="ChEBI" id="CHEBI:61717"/>
    </ligand>
</feature>
<dbReference type="STRING" id="1173584.SAMN05444851_0447"/>
<comment type="subcellular location">
    <subcellularLocation>
        <location evidence="1">Membrane</location>
    </subcellularLocation>
</comment>
<dbReference type="EMBL" id="FOJB01000001">
    <property type="protein sequence ID" value="SEV94031.1"/>
    <property type="molecule type" value="Genomic_DNA"/>
</dbReference>
<dbReference type="GO" id="GO:0016020">
    <property type="term" value="C:membrane"/>
    <property type="evidence" value="ECO:0007669"/>
    <property type="project" value="UniProtKB-SubCell"/>
</dbReference>
<dbReference type="InterPro" id="IPR036909">
    <property type="entry name" value="Cyt_c-like_dom_sf"/>
</dbReference>
<keyword evidence="11" id="KW-0732">Signal</keyword>
<dbReference type="PRINTS" id="PR00603">
    <property type="entry name" value="CYTOCHROMEC1"/>
</dbReference>
<reference evidence="13 14" key="1">
    <citation type="submission" date="2016-10" db="EMBL/GenBank/DDBJ databases">
        <authorList>
            <person name="de Groot N.N."/>
        </authorList>
    </citation>
    <scope>NUCLEOTIDE SEQUENCE [LARGE SCALE GENOMIC DNA]</scope>
    <source>
        <strain evidence="13 14">DSM 29439</strain>
    </source>
</reference>
<comment type="cofactor">
    <cofactor evidence="9">
        <name>heme c</name>
        <dbReference type="ChEBI" id="CHEBI:61717"/>
    </cofactor>
    <text evidence="9">Binds 1 heme c group covalently per subunit.</text>
</comment>
<evidence type="ECO:0000256" key="3">
    <source>
        <dbReference type="ARBA" id="ARBA00022617"/>
    </source>
</evidence>
<protein>
    <recommendedName>
        <fullName evidence="2">Cytochrome c1</fullName>
    </recommendedName>
</protein>
<keyword evidence="5 9" id="KW-0479">Metal-binding</keyword>
<feature type="binding site" description="covalent" evidence="9">
    <location>
        <position position="59"/>
    </location>
    <ligand>
        <name>heme c</name>
        <dbReference type="ChEBI" id="CHEBI:61717"/>
    </ligand>
</feature>
<dbReference type="Pfam" id="PF02167">
    <property type="entry name" value="Cytochrom_C1"/>
    <property type="match status" value="1"/>
</dbReference>
<gene>
    <name evidence="13" type="ORF">SAMN05444851_0447</name>
</gene>
<dbReference type="PANTHER" id="PTHR10266:SF3">
    <property type="entry name" value="CYTOCHROME C1, HEME PROTEIN, MITOCHONDRIAL"/>
    <property type="match status" value="1"/>
</dbReference>
<evidence type="ECO:0000259" key="12">
    <source>
        <dbReference type="PROSITE" id="PS51007"/>
    </source>
</evidence>
<evidence type="ECO:0000256" key="4">
    <source>
        <dbReference type="ARBA" id="ARBA00022692"/>
    </source>
</evidence>
<dbReference type="GO" id="GO:0020037">
    <property type="term" value="F:heme binding"/>
    <property type="evidence" value="ECO:0007669"/>
    <property type="project" value="InterPro"/>
</dbReference>
<feature type="transmembrane region" description="Helical" evidence="10">
    <location>
        <begin position="233"/>
        <end position="251"/>
    </location>
</feature>
<accession>A0A1I0MZW4</accession>
<keyword evidence="4 10" id="KW-0812">Transmembrane</keyword>
<evidence type="ECO:0000256" key="8">
    <source>
        <dbReference type="ARBA" id="ARBA00023136"/>
    </source>
</evidence>
<keyword evidence="8 10" id="KW-0472">Membrane</keyword>
<feature type="chain" id="PRO_5011692454" description="Cytochrome c1" evidence="11">
    <location>
        <begin position="23"/>
        <end position="265"/>
    </location>
</feature>
<dbReference type="InterPro" id="IPR009056">
    <property type="entry name" value="Cyt_c-like_dom"/>
</dbReference>